<dbReference type="OrthoDB" id="186585at2"/>
<dbReference type="InterPro" id="IPR036388">
    <property type="entry name" value="WH-like_DNA-bd_sf"/>
</dbReference>
<keyword evidence="3" id="KW-0238">DNA-binding</keyword>
<evidence type="ECO:0000313" key="7">
    <source>
        <dbReference type="Proteomes" id="UP000295578"/>
    </source>
</evidence>
<dbReference type="RefSeq" id="WP_132195839.1">
    <property type="nucleotide sequence ID" value="NZ_SMKY01000028.1"/>
</dbReference>
<dbReference type="Pfam" id="PF04198">
    <property type="entry name" value="Sugar-bind"/>
    <property type="match status" value="1"/>
</dbReference>
<proteinExistence type="inferred from homology"/>
<dbReference type="AlphaFoldDB" id="A0A4R5BLB6"/>
<keyword evidence="2" id="KW-0805">Transcription regulation</keyword>
<evidence type="ECO:0000313" key="6">
    <source>
        <dbReference type="EMBL" id="TDD86655.1"/>
    </source>
</evidence>
<keyword evidence="7" id="KW-1185">Reference proteome</keyword>
<dbReference type="GO" id="GO:0003677">
    <property type="term" value="F:DNA binding"/>
    <property type="evidence" value="ECO:0007669"/>
    <property type="project" value="UniProtKB-KW"/>
</dbReference>
<dbReference type="GO" id="GO:0030246">
    <property type="term" value="F:carbohydrate binding"/>
    <property type="evidence" value="ECO:0007669"/>
    <property type="project" value="InterPro"/>
</dbReference>
<feature type="domain" description="Sugar-binding" evidence="5">
    <location>
        <begin position="65"/>
        <end position="316"/>
    </location>
</feature>
<evidence type="ECO:0000256" key="1">
    <source>
        <dbReference type="ARBA" id="ARBA00010466"/>
    </source>
</evidence>
<name>A0A4R5BLB6_9ACTN</name>
<evidence type="ECO:0000256" key="2">
    <source>
        <dbReference type="ARBA" id="ARBA00023015"/>
    </source>
</evidence>
<dbReference type="Gene3D" id="1.10.10.10">
    <property type="entry name" value="Winged helix-like DNA-binding domain superfamily/Winged helix DNA-binding domain"/>
    <property type="match status" value="1"/>
</dbReference>
<comment type="similarity">
    <text evidence="1">Belongs to the SorC transcriptional regulatory family.</text>
</comment>
<organism evidence="6 7">
    <name type="scientific">Actinomadura darangshiensis</name>
    <dbReference type="NCBI Taxonomy" id="705336"/>
    <lineage>
        <taxon>Bacteria</taxon>
        <taxon>Bacillati</taxon>
        <taxon>Actinomycetota</taxon>
        <taxon>Actinomycetes</taxon>
        <taxon>Streptosporangiales</taxon>
        <taxon>Thermomonosporaceae</taxon>
        <taxon>Actinomadura</taxon>
    </lineage>
</organism>
<dbReference type="InterPro" id="IPR051054">
    <property type="entry name" value="SorC_transcr_regulators"/>
</dbReference>
<dbReference type="PANTHER" id="PTHR34294">
    <property type="entry name" value="TRANSCRIPTIONAL REGULATOR-RELATED"/>
    <property type="match status" value="1"/>
</dbReference>
<protein>
    <submittedName>
        <fullName evidence="6">Sugar-binding transcriptional regulator</fullName>
    </submittedName>
</protein>
<sequence>MNAEDADYETLLLRVAEMYYEGDQTQEQIGRKLHLTRWKVGRLLAEARTAGIVRIEIVHPRHRLHARERELKERYGLRDAVVVPVDGAAGEVEARDLVAGAAARYLADLSPAPRSLGVSWGRTLDAVAAHIAPGWARGVQIVQVNGGLSRSRRPTSASDMASRLAHHGGGTVTLLSAPAIVEQDSTRAALESDRSVAGVLDLARQCGAFLFSPGALSYDSVLVESGYLSSADVDALAASGGVGDVVGRFVDGAGRIVWDDLDRRTLGITLDDLRAGAWSIAVVAGERKHRVCRAVVAGGICNVLVTDDTTAAHLLADAA</sequence>
<dbReference type="PANTHER" id="PTHR34294:SF1">
    <property type="entry name" value="TRANSCRIPTIONAL REGULATOR LSRR"/>
    <property type="match status" value="1"/>
</dbReference>
<evidence type="ECO:0000259" key="5">
    <source>
        <dbReference type="Pfam" id="PF04198"/>
    </source>
</evidence>
<evidence type="ECO:0000256" key="4">
    <source>
        <dbReference type="ARBA" id="ARBA00023163"/>
    </source>
</evidence>
<comment type="caution">
    <text evidence="6">The sequence shown here is derived from an EMBL/GenBank/DDBJ whole genome shotgun (WGS) entry which is preliminary data.</text>
</comment>
<dbReference type="Proteomes" id="UP000295578">
    <property type="component" value="Unassembled WGS sequence"/>
</dbReference>
<dbReference type="InterPro" id="IPR037171">
    <property type="entry name" value="NagB/RpiA_transferase-like"/>
</dbReference>
<dbReference type="Gene3D" id="3.40.50.1360">
    <property type="match status" value="1"/>
</dbReference>
<accession>A0A4R5BLB6</accession>
<dbReference type="EMBL" id="SMKY01000028">
    <property type="protein sequence ID" value="TDD86655.1"/>
    <property type="molecule type" value="Genomic_DNA"/>
</dbReference>
<keyword evidence="4" id="KW-0804">Transcription</keyword>
<gene>
    <name evidence="6" type="ORF">E1293_09050</name>
</gene>
<dbReference type="SUPFAM" id="SSF100950">
    <property type="entry name" value="NagB/RpiA/CoA transferase-like"/>
    <property type="match status" value="1"/>
</dbReference>
<dbReference type="InterPro" id="IPR007324">
    <property type="entry name" value="Sugar-bd_dom_put"/>
</dbReference>
<evidence type="ECO:0000256" key="3">
    <source>
        <dbReference type="ARBA" id="ARBA00023125"/>
    </source>
</evidence>
<reference evidence="6 7" key="1">
    <citation type="submission" date="2019-03" db="EMBL/GenBank/DDBJ databases">
        <title>Draft genome sequences of novel Actinobacteria.</title>
        <authorList>
            <person name="Sahin N."/>
            <person name="Ay H."/>
            <person name="Saygin H."/>
        </authorList>
    </citation>
    <scope>NUCLEOTIDE SEQUENCE [LARGE SCALE GENOMIC DNA]</scope>
    <source>
        <strain evidence="6 7">DSM 45941</strain>
    </source>
</reference>